<dbReference type="PANTHER" id="PTHR33112">
    <property type="entry name" value="DOMAIN PROTEIN, PUTATIVE-RELATED"/>
    <property type="match status" value="1"/>
</dbReference>
<protein>
    <recommendedName>
        <fullName evidence="2">Heterokaryon incompatibility domain-containing protein</fullName>
    </recommendedName>
</protein>
<feature type="compositionally biased region" description="Basic residues" evidence="1">
    <location>
        <begin position="557"/>
        <end position="572"/>
    </location>
</feature>
<dbReference type="Pfam" id="PF06985">
    <property type="entry name" value="HET"/>
    <property type="match status" value="1"/>
</dbReference>
<organism evidence="3 4">
    <name type="scientific">Galerina marginata (strain CBS 339.88)</name>
    <dbReference type="NCBI Taxonomy" id="685588"/>
    <lineage>
        <taxon>Eukaryota</taxon>
        <taxon>Fungi</taxon>
        <taxon>Dikarya</taxon>
        <taxon>Basidiomycota</taxon>
        <taxon>Agaricomycotina</taxon>
        <taxon>Agaricomycetes</taxon>
        <taxon>Agaricomycetidae</taxon>
        <taxon>Agaricales</taxon>
        <taxon>Agaricineae</taxon>
        <taxon>Strophariaceae</taxon>
        <taxon>Galerina</taxon>
    </lineage>
</organism>
<dbReference type="Proteomes" id="UP000027222">
    <property type="component" value="Unassembled WGS sequence"/>
</dbReference>
<evidence type="ECO:0000259" key="2">
    <source>
        <dbReference type="Pfam" id="PF06985"/>
    </source>
</evidence>
<name>A0A067SW33_GALM3</name>
<feature type="domain" description="Heterokaryon incompatibility" evidence="2">
    <location>
        <begin position="258"/>
        <end position="416"/>
    </location>
</feature>
<sequence length="572" mass="64216">MSCSSAIKGLFGFLFAKKAQSSSGGITIANTQPSTTYIHLGTSAQQMLPPKDAMPKTSPVIQQKDSDPLQLVCATCRVGPFSYHGFRKACVGTNTSDAGEYIYTTTWRSISDAVTHEGCNWCSLLIRCRDGLPDTNFPRSGPDEEVVVRIQITIQPPLDWMDVTNTLDLYLNEFKAASYLIYAETGNIAAQVIGTGDHFREEPSYVDYSKAKEWLESCSDHENCAAIYETPLPTRVVDCSNPMKPRLFETHRKIKGHYCALSYVWGGDQRQKTTTANIDTHIHEGFDTTLPQTIADAILATHNLGLQYLWVDALCILQDSVEDKVHELADMAHIYQDAYVTLSVVSAFRADQGFLPDEREHVILPFHLEHDVGPSKSVDRMLMKYYIPRPVRSRGYKHQSVVSYEPLHDRGWCFQETILSPRKLTFTPPSVRYECRSFSKNLTRQVEGGDDEPPFKVDAPPLFARPDKNGATGEHDVQDNDPLHEHWGQLIVDYTGRKITVPTDKLVAFASVAEVFQSAMKDNYVAGLWRHKLIDDLLWRPLGAVGPNQVLPPRPKNTVHRHGPGHRPTSRC</sequence>
<dbReference type="OrthoDB" id="5125733at2759"/>
<gene>
    <name evidence="3" type="ORF">GALMADRAFT_574571</name>
</gene>
<dbReference type="PANTHER" id="PTHR33112:SF16">
    <property type="entry name" value="HETEROKARYON INCOMPATIBILITY DOMAIN-CONTAINING PROTEIN"/>
    <property type="match status" value="1"/>
</dbReference>
<evidence type="ECO:0000313" key="4">
    <source>
        <dbReference type="Proteomes" id="UP000027222"/>
    </source>
</evidence>
<proteinExistence type="predicted"/>
<dbReference type="STRING" id="685588.A0A067SW33"/>
<dbReference type="EMBL" id="KL142383">
    <property type="protein sequence ID" value="KDR74282.1"/>
    <property type="molecule type" value="Genomic_DNA"/>
</dbReference>
<reference evidence="4" key="1">
    <citation type="journal article" date="2014" name="Proc. Natl. Acad. Sci. U.S.A.">
        <title>Extensive sampling of basidiomycete genomes demonstrates inadequacy of the white-rot/brown-rot paradigm for wood decay fungi.</title>
        <authorList>
            <person name="Riley R."/>
            <person name="Salamov A.A."/>
            <person name="Brown D.W."/>
            <person name="Nagy L.G."/>
            <person name="Floudas D."/>
            <person name="Held B.W."/>
            <person name="Levasseur A."/>
            <person name="Lombard V."/>
            <person name="Morin E."/>
            <person name="Otillar R."/>
            <person name="Lindquist E.A."/>
            <person name="Sun H."/>
            <person name="LaButti K.M."/>
            <person name="Schmutz J."/>
            <person name="Jabbour D."/>
            <person name="Luo H."/>
            <person name="Baker S.E."/>
            <person name="Pisabarro A.G."/>
            <person name="Walton J.D."/>
            <person name="Blanchette R.A."/>
            <person name="Henrissat B."/>
            <person name="Martin F."/>
            <person name="Cullen D."/>
            <person name="Hibbett D.S."/>
            <person name="Grigoriev I.V."/>
        </authorList>
    </citation>
    <scope>NUCLEOTIDE SEQUENCE [LARGE SCALE GENOMIC DNA]</scope>
    <source>
        <strain evidence="4">CBS 339.88</strain>
    </source>
</reference>
<keyword evidence="4" id="KW-1185">Reference proteome</keyword>
<evidence type="ECO:0000313" key="3">
    <source>
        <dbReference type="EMBL" id="KDR74282.1"/>
    </source>
</evidence>
<dbReference type="HOGENOM" id="CLU_476521_0_0_1"/>
<dbReference type="AlphaFoldDB" id="A0A067SW33"/>
<accession>A0A067SW33</accession>
<feature type="region of interest" description="Disordered" evidence="1">
    <location>
        <begin position="549"/>
        <end position="572"/>
    </location>
</feature>
<dbReference type="InterPro" id="IPR010730">
    <property type="entry name" value="HET"/>
</dbReference>
<evidence type="ECO:0000256" key="1">
    <source>
        <dbReference type="SAM" id="MobiDB-lite"/>
    </source>
</evidence>